<proteinExistence type="predicted"/>
<dbReference type="AlphaFoldDB" id="A0A7T8GVA9"/>
<keyword evidence="3" id="KW-1185">Reference proteome</keyword>
<dbReference type="OrthoDB" id="272512at2759"/>
<evidence type="ECO:0000313" key="2">
    <source>
        <dbReference type="EMBL" id="QQP38479.1"/>
    </source>
</evidence>
<accession>A0A7T8GVA9</accession>
<organism evidence="2 3">
    <name type="scientific">Caligus rogercresseyi</name>
    <name type="common">Sea louse</name>
    <dbReference type="NCBI Taxonomy" id="217165"/>
    <lineage>
        <taxon>Eukaryota</taxon>
        <taxon>Metazoa</taxon>
        <taxon>Ecdysozoa</taxon>
        <taxon>Arthropoda</taxon>
        <taxon>Crustacea</taxon>
        <taxon>Multicrustacea</taxon>
        <taxon>Hexanauplia</taxon>
        <taxon>Copepoda</taxon>
        <taxon>Siphonostomatoida</taxon>
        <taxon>Caligidae</taxon>
        <taxon>Caligus</taxon>
    </lineage>
</organism>
<sequence length="93" mass="10612">MEMIRKRAGPGQRLHTGLPLSGGHEHEPKASPDSLPGYERVDAITWTYHQSHSYAYSVWLLLARPFNTVEVEFLPVYKPSQEEKDSAELYAKN</sequence>
<dbReference type="Proteomes" id="UP000595437">
    <property type="component" value="Chromosome 13"/>
</dbReference>
<evidence type="ECO:0000313" key="3">
    <source>
        <dbReference type="Proteomes" id="UP000595437"/>
    </source>
</evidence>
<evidence type="ECO:0000256" key="1">
    <source>
        <dbReference type="SAM" id="MobiDB-lite"/>
    </source>
</evidence>
<name>A0A7T8GVA9_CALRO</name>
<gene>
    <name evidence="2" type="ORF">FKW44_019058</name>
</gene>
<feature type="region of interest" description="Disordered" evidence="1">
    <location>
        <begin position="1"/>
        <end position="36"/>
    </location>
</feature>
<feature type="non-terminal residue" evidence="2">
    <location>
        <position position="1"/>
    </location>
</feature>
<protein>
    <submittedName>
        <fullName evidence="2">Uncharacterized protein</fullName>
    </submittedName>
</protein>
<reference evidence="3" key="1">
    <citation type="submission" date="2021-01" db="EMBL/GenBank/DDBJ databases">
        <title>Caligus Genome Assembly.</title>
        <authorList>
            <person name="Gallardo-Escarate C."/>
        </authorList>
    </citation>
    <scope>NUCLEOTIDE SEQUENCE [LARGE SCALE GENOMIC DNA]</scope>
</reference>
<dbReference type="EMBL" id="CP045902">
    <property type="protein sequence ID" value="QQP38479.1"/>
    <property type="molecule type" value="Genomic_DNA"/>
</dbReference>